<sequence length="168" mass="18733">MTTTPAQPGGEYAALSQQIRSAGLLRRRYGYYAAKIGGNLAVFAGAWVGFAFLGDTWWQLFIAAALAIVFAQLAFIGHDAGHKQIFRTRRPNDLLGTVHGGLAGMSYQWWIHGHNQHHSNPNHERHDPDLDIPALAFTSTQARLKTGFLRWMANTRPCCSSRYLPWKG</sequence>
<dbReference type="PANTHER" id="PTHR19353">
    <property type="entry name" value="FATTY ACID DESATURASE 2"/>
    <property type="match status" value="1"/>
</dbReference>
<feature type="domain" description="Fatty acid desaturase" evidence="2">
    <location>
        <begin position="56"/>
        <end position="152"/>
    </location>
</feature>
<name>A0ABP5EC58_9PSEU</name>
<keyword evidence="1" id="KW-0472">Membrane</keyword>
<feature type="transmembrane region" description="Helical" evidence="1">
    <location>
        <begin position="56"/>
        <end position="77"/>
    </location>
</feature>
<dbReference type="EMBL" id="BAAANN010000095">
    <property type="protein sequence ID" value="GAA1995137.1"/>
    <property type="molecule type" value="Genomic_DNA"/>
</dbReference>
<reference evidence="4" key="1">
    <citation type="journal article" date="2019" name="Int. J. Syst. Evol. Microbiol.">
        <title>The Global Catalogue of Microorganisms (GCM) 10K type strain sequencing project: providing services to taxonomists for standard genome sequencing and annotation.</title>
        <authorList>
            <consortium name="The Broad Institute Genomics Platform"/>
            <consortium name="The Broad Institute Genome Sequencing Center for Infectious Disease"/>
            <person name="Wu L."/>
            <person name="Ma J."/>
        </authorList>
    </citation>
    <scope>NUCLEOTIDE SEQUENCE [LARGE SCALE GENOMIC DNA]</scope>
    <source>
        <strain evidence="4">JCM 14545</strain>
    </source>
</reference>
<dbReference type="PANTHER" id="PTHR19353:SF19">
    <property type="entry name" value="DELTA(5) FATTY ACID DESATURASE C-RELATED"/>
    <property type="match status" value="1"/>
</dbReference>
<evidence type="ECO:0000256" key="1">
    <source>
        <dbReference type="SAM" id="Phobius"/>
    </source>
</evidence>
<dbReference type="Proteomes" id="UP001501116">
    <property type="component" value="Unassembled WGS sequence"/>
</dbReference>
<organism evidence="3 4">
    <name type="scientific">Amycolatopsis minnesotensis</name>
    <dbReference type="NCBI Taxonomy" id="337894"/>
    <lineage>
        <taxon>Bacteria</taxon>
        <taxon>Bacillati</taxon>
        <taxon>Actinomycetota</taxon>
        <taxon>Actinomycetes</taxon>
        <taxon>Pseudonocardiales</taxon>
        <taxon>Pseudonocardiaceae</taxon>
        <taxon>Amycolatopsis</taxon>
    </lineage>
</organism>
<dbReference type="InterPro" id="IPR012171">
    <property type="entry name" value="Fatty_acid_desaturase"/>
</dbReference>
<dbReference type="InterPro" id="IPR005804">
    <property type="entry name" value="FA_desaturase_dom"/>
</dbReference>
<accession>A0ABP5EC58</accession>
<dbReference type="Pfam" id="PF00487">
    <property type="entry name" value="FA_desaturase"/>
    <property type="match status" value="1"/>
</dbReference>
<protein>
    <recommendedName>
        <fullName evidence="2">Fatty acid desaturase domain-containing protein</fullName>
    </recommendedName>
</protein>
<keyword evidence="1" id="KW-0812">Transmembrane</keyword>
<comment type="caution">
    <text evidence="3">The sequence shown here is derived from an EMBL/GenBank/DDBJ whole genome shotgun (WGS) entry which is preliminary data.</text>
</comment>
<feature type="transmembrane region" description="Helical" evidence="1">
    <location>
        <begin position="29"/>
        <end position="50"/>
    </location>
</feature>
<keyword evidence="1" id="KW-1133">Transmembrane helix</keyword>
<evidence type="ECO:0000313" key="4">
    <source>
        <dbReference type="Proteomes" id="UP001501116"/>
    </source>
</evidence>
<proteinExistence type="predicted"/>
<evidence type="ECO:0000313" key="3">
    <source>
        <dbReference type="EMBL" id="GAA1995137.1"/>
    </source>
</evidence>
<gene>
    <name evidence="3" type="ORF">GCM10009754_88010</name>
</gene>
<evidence type="ECO:0000259" key="2">
    <source>
        <dbReference type="Pfam" id="PF00487"/>
    </source>
</evidence>
<keyword evidence="4" id="KW-1185">Reference proteome</keyword>